<accession>A0A2C9CH08</accession>
<sequence>MIHETTREIIDLAKIPVDDKATYQMLSSGNVKGVFQVETSKGFKELLKKLKPDTFADILPLVALYRPGPLQSGMVDSFINRKHGKEAVEYIHPTLELILKETYGVILTRNSNEDRQSPGRIHTERSR</sequence>
<dbReference type="EMBL" id="LT934425">
    <property type="protein sequence ID" value="SOH04037.1"/>
    <property type="molecule type" value="Genomic_DNA"/>
</dbReference>
<dbReference type="GO" id="GO:0008408">
    <property type="term" value="F:3'-5' exonuclease activity"/>
    <property type="evidence" value="ECO:0007669"/>
    <property type="project" value="InterPro"/>
</dbReference>
<keyword evidence="3" id="KW-1185">Reference proteome</keyword>
<name>A0A2C9CH08_KUEST</name>
<dbReference type="RefSeq" id="WP_157820448.1">
    <property type="nucleotide sequence ID" value="NZ_LT934425.1"/>
</dbReference>
<dbReference type="GO" id="GO:0006260">
    <property type="term" value="P:DNA replication"/>
    <property type="evidence" value="ECO:0007669"/>
    <property type="project" value="InterPro"/>
</dbReference>
<dbReference type="AlphaFoldDB" id="A0A2C9CH08"/>
<protein>
    <recommendedName>
        <fullName evidence="1">DNA polymerase III alpha subunit finger domain-containing protein</fullName>
    </recommendedName>
</protein>
<evidence type="ECO:0000259" key="1">
    <source>
        <dbReference type="Pfam" id="PF17657"/>
    </source>
</evidence>
<dbReference type="PANTHER" id="PTHR32294">
    <property type="entry name" value="DNA POLYMERASE III SUBUNIT ALPHA"/>
    <property type="match status" value="1"/>
</dbReference>
<proteinExistence type="predicted"/>
<feature type="domain" description="DNA polymerase III alpha subunit finger" evidence="1">
    <location>
        <begin position="2"/>
        <end position="108"/>
    </location>
</feature>
<dbReference type="PANTHER" id="PTHR32294:SF0">
    <property type="entry name" value="DNA POLYMERASE III SUBUNIT ALPHA"/>
    <property type="match status" value="1"/>
</dbReference>
<evidence type="ECO:0000313" key="2">
    <source>
        <dbReference type="EMBL" id="SOH04037.1"/>
    </source>
</evidence>
<dbReference type="Pfam" id="PF17657">
    <property type="entry name" value="DNA_pol3_finger"/>
    <property type="match status" value="1"/>
</dbReference>
<evidence type="ECO:0000313" key="3">
    <source>
        <dbReference type="Proteomes" id="UP000221734"/>
    </source>
</evidence>
<reference evidence="3" key="1">
    <citation type="submission" date="2017-10" db="EMBL/GenBank/DDBJ databases">
        <authorList>
            <person name="Frank J."/>
        </authorList>
    </citation>
    <scope>NUCLEOTIDE SEQUENCE [LARGE SCALE GENOMIC DNA]</scope>
</reference>
<organism evidence="2 3">
    <name type="scientific">Kuenenia stuttgartiensis</name>
    <dbReference type="NCBI Taxonomy" id="174633"/>
    <lineage>
        <taxon>Bacteria</taxon>
        <taxon>Pseudomonadati</taxon>
        <taxon>Planctomycetota</taxon>
        <taxon>Candidatus Brocadiia</taxon>
        <taxon>Candidatus Brocadiales</taxon>
        <taxon>Candidatus Brocadiaceae</taxon>
        <taxon>Candidatus Kuenenia</taxon>
    </lineage>
</organism>
<dbReference type="InterPro" id="IPR040982">
    <property type="entry name" value="DNA_pol3_finger"/>
</dbReference>
<gene>
    <name evidence="2" type="primary">dnaE_2</name>
    <name evidence="2" type="ORF">KSMBR1_1538</name>
</gene>
<dbReference type="KEGG" id="kst:KSMBR1_1538"/>
<dbReference type="InterPro" id="IPR004805">
    <property type="entry name" value="DnaE2/DnaE/PolC"/>
</dbReference>
<dbReference type="Proteomes" id="UP000221734">
    <property type="component" value="Chromosome Kuenenia_stuttgartiensis_MBR1"/>
</dbReference>
<dbReference type="OrthoDB" id="9803237at2"/>